<feature type="transmembrane region" description="Helical" evidence="2">
    <location>
        <begin position="516"/>
        <end position="535"/>
    </location>
</feature>
<dbReference type="Proteomes" id="UP000032067">
    <property type="component" value="Unassembled WGS sequence"/>
</dbReference>
<dbReference type="EMBL" id="JXQQ01000030">
    <property type="protein sequence ID" value="KIQ31700.1"/>
    <property type="molecule type" value="Genomic_DNA"/>
</dbReference>
<dbReference type="AlphaFoldDB" id="A0A0D0MQV5"/>
<evidence type="ECO:0008006" key="5">
    <source>
        <dbReference type="Google" id="ProtNLM"/>
    </source>
</evidence>
<feature type="region of interest" description="Disordered" evidence="1">
    <location>
        <begin position="1"/>
        <end position="22"/>
    </location>
</feature>
<accession>A0A0D0MQV5</accession>
<evidence type="ECO:0000313" key="4">
    <source>
        <dbReference type="Proteomes" id="UP000032067"/>
    </source>
</evidence>
<organism evidence="3 4">
    <name type="scientific">Variovorax paradoxus</name>
    <dbReference type="NCBI Taxonomy" id="34073"/>
    <lineage>
        <taxon>Bacteria</taxon>
        <taxon>Pseudomonadati</taxon>
        <taxon>Pseudomonadota</taxon>
        <taxon>Betaproteobacteria</taxon>
        <taxon>Burkholderiales</taxon>
        <taxon>Comamonadaceae</taxon>
        <taxon>Variovorax</taxon>
    </lineage>
</organism>
<name>A0A0D0MQV5_VARPD</name>
<keyword evidence="2" id="KW-0812">Transmembrane</keyword>
<reference evidence="3 4" key="1">
    <citation type="submission" date="2014-12" db="EMBL/GenBank/DDBJ databases">
        <title>16Stimator: statistical estimation of ribosomal gene copy numbers from draft genome assemblies.</title>
        <authorList>
            <person name="Perisin M.A."/>
            <person name="Vetter M."/>
            <person name="Gilbert J.A."/>
            <person name="Bergelson J."/>
        </authorList>
    </citation>
    <scope>NUCLEOTIDE SEQUENCE [LARGE SCALE GENOMIC DNA]</scope>
    <source>
        <strain evidence="3 4">MEDvA23</strain>
    </source>
</reference>
<proteinExistence type="predicted"/>
<evidence type="ECO:0000256" key="2">
    <source>
        <dbReference type="SAM" id="Phobius"/>
    </source>
</evidence>
<evidence type="ECO:0000313" key="3">
    <source>
        <dbReference type="EMBL" id="KIQ31700.1"/>
    </source>
</evidence>
<gene>
    <name evidence="3" type="ORF">RT97_14260</name>
</gene>
<dbReference type="RefSeq" id="WP_216595171.1">
    <property type="nucleotide sequence ID" value="NZ_JXQQ01000030.1"/>
</dbReference>
<protein>
    <recommendedName>
        <fullName evidence="5">CorA-like Mg2+ transporter protein</fullName>
    </recommendedName>
</protein>
<evidence type="ECO:0000256" key="1">
    <source>
        <dbReference type="SAM" id="MobiDB-lite"/>
    </source>
</evidence>
<keyword evidence="2" id="KW-1133">Transmembrane helix</keyword>
<feature type="compositionally biased region" description="Basic and acidic residues" evidence="1">
    <location>
        <begin position="102"/>
        <end position="119"/>
    </location>
</feature>
<keyword evidence="2" id="KW-0472">Membrane</keyword>
<sequence>MLNPLAATLPTEANAPSSGAPGAPVVQHFRQALLWPLRLMPSPDAKYAHHGPWQVLRDMGDASPWREEVDEYTGDSSRFHERHYNEFVSFLPYVQRFLYGEGRSRGKGDDSASGKDGDSPMRIFRRHDIAAVRLVSRPGDAPITLDVVHCDLYFFFDIDVVLLNLEVGANHLGLAQAQDILYRFGRAYPSGWEPDGSALHCMASVEWLGADGRVLASSDAQQRESFLSHVAQHRAPRISSHWAYLMQPLVSDHSEDPGALRYRQIEYYRMPVMAYLSMDDPRRLTRDDFVRLALVTGAGTTDAHLPYADHHLADFEHKYCYDRFWVDAGAAPNTRYLCNGHALVVVGDARSEFFCCRDRGVLAQFRHQHFLLFLIAHFQKASLLMFSDQLVEALKKLDIRSTPSVKQFKRAIRSSFERFLRFTHRYWFHEISEQAQVRALSHMCAAHLGLDPLYDEVKSRIADMNTYLDADSLRRQASTVVRLTVVTLFGLIGTITTGFLGMNLLAEADAPLWRKAIWFGVVFAFTTWLTIYTMVKSQRLSDFIDALSNDRLGFRGKLAALARVWRPGAD</sequence>
<comment type="caution">
    <text evidence="3">The sequence shown here is derived from an EMBL/GenBank/DDBJ whole genome shotgun (WGS) entry which is preliminary data.</text>
</comment>
<feature type="transmembrane region" description="Helical" evidence="2">
    <location>
        <begin position="483"/>
        <end position="504"/>
    </location>
</feature>
<feature type="region of interest" description="Disordered" evidence="1">
    <location>
        <begin position="102"/>
        <end position="121"/>
    </location>
</feature>
<dbReference type="Gene3D" id="1.20.58.340">
    <property type="entry name" value="Magnesium transport protein CorA, transmembrane region"/>
    <property type="match status" value="1"/>
</dbReference>